<feature type="transmembrane region" description="Helical" evidence="2">
    <location>
        <begin position="112"/>
        <end position="132"/>
    </location>
</feature>
<accession>A0A8H6N3D8</accession>
<feature type="compositionally biased region" description="Low complexity" evidence="1">
    <location>
        <begin position="7"/>
        <end position="20"/>
    </location>
</feature>
<dbReference type="AlphaFoldDB" id="A0A8H6N3D8"/>
<protein>
    <submittedName>
        <fullName evidence="3">Uncharacterized protein</fullName>
    </submittedName>
</protein>
<feature type="compositionally biased region" description="Polar residues" evidence="1">
    <location>
        <begin position="34"/>
        <end position="52"/>
    </location>
</feature>
<organism evidence="3 4">
    <name type="scientific">Colletotrichum musicola</name>
    <dbReference type="NCBI Taxonomy" id="2175873"/>
    <lineage>
        <taxon>Eukaryota</taxon>
        <taxon>Fungi</taxon>
        <taxon>Dikarya</taxon>
        <taxon>Ascomycota</taxon>
        <taxon>Pezizomycotina</taxon>
        <taxon>Sordariomycetes</taxon>
        <taxon>Hypocreomycetidae</taxon>
        <taxon>Glomerellales</taxon>
        <taxon>Glomerellaceae</taxon>
        <taxon>Colletotrichum</taxon>
        <taxon>Colletotrichum orchidearum species complex</taxon>
    </lineage>
</organism>
<sequence>MGTCRKPSGSQQSSEPEQPGNQDLSKPPPALDQLPQNTLGSVLPSSSQNCSPPTHHHKPLISSKIFPSNNPSSTQPKLSIDEGIASLRKHQHLNSNNGFIAHSIRPNMLDPIMIGLAGSVIAAGYYFIVRFVRNMDEIDRFEAQRLRNERRHADQIVNYSYRRFNAGQAGHYEEGLDSRRVRYNELTASAAAGDVGAGEEVVAMMDREEADHEGLVEQRIAEENLEEALRQMQAINAKNADKPYYRKFIVL</sequence>
<feature type="region of interest" description="Disordered" evidence="1">
    <location>
        <begin position="1"/>
        <end position="59"/>
    </location>
</feature>
<dbReference type="EMBL" id="WIGM01000627">
    <property type="protein sequence ID" value="KAF6818839.1"/>
    <property type="molecule type" value="Genomic_DNA"/>
</dbReference>
<evidence type="ECO:0000256" key="2">
    <source>
        <dbReference type="SAM" id="Phobius"/>
    </source>
</evidence>
<dbReference type="Proteomes" id="UP000639643">
    <property type="component" value="Unassembled WGS sequence"/>
</dbReference>
<proteinExistence type="predicted"/>
<evidence type="ECO:0000256" key="1">
    <source>
        <dbReference type="SAM" id="MobiDB-lite"/>
    </source>
</evidence>
<comment type="caution">
    <text evidence="3">The sequence shown here is derived from an EMBL/GenBank/DDBJ whole genome shotgun (WGS) entry which is preliminary data.</text>
</comment>
<evidence type="ECO:0000313" key="3">
    <source>
        <dbReference type="EMBL" id="KAF6818839.1"/>
    </source>
</evidence>
<evidence type="ECO:0000313" key="4">
    <source>
        <dbReference type="Proteomes" id="UP000639643"/>
    </source>
</evidence>
<gene>
    <name evidence="3" type="ORF">CMUS01_11851</name>
</gene>
<name>A0A8H6N3D8_9PEZI</name>
<keyword evidence="4" id="KW-1185">Reference proteome</keyword>
<keyword evidence="2" id="KW-1133">Transmembrane helix</keyword>
<reference evidence="3" key="1">
    <citation type="journal article" date="2020" name="Phytopathology">
        <title>Genome Sequence Resources of Colletotrichum truncatum, C. plurivorum, C. musicola, and C. sojae: Four Species Pathogenic to Soybean (Glycine max).</title>
        <authorList>
            <person name="Rogerio F."/>
            <person name="Boufleur T.R."/>
            <person name="Ciampi-Guillardi M."/>
            <person name="Sukno S.A."/>
            <person name="Thon M.R."/>
            <person name="Massola Junior N.S."/>
            <person name="Baroncelli R."/>
        </authorList>
    </citation>
    <scope>NUCLEOTIDE SEQUENCE</scope>
    <source>
        <strain evidence="3">LFN0074</strain>
    </source>
</reference>
<keyword evidence="2" id="KW-0472">Membrane</keyword>
<keyword evidence="2" id="KW-0812">Transmembrane</keyword>